<dbReference type="InterPro" id="IPR050620">
    <property type="entry name" value="Thioredoxin_H-type-like"/>
</dbReference>
<name>A0A7S4I1X1_9EUKA</name>
<evidence type="ECO:0000259" key="1">
    <source>
        <dbReference type="Pfam" id="PF00085"/>
    </source>
</evidence>
<sequence>MALKFITSVKTNDEYKSMVLEASATTLCVVDAYASWCGPCDALGKKIGNLYQDMMDYDIKWVQAQVDDIELLEEQIEKSKPLFLFIKGGEEVARMPGASAVELQSQVEKLSIKKPSQD</sequence>
<dbReference type="PANTHER" id="PTHR10438">
    <property type="entry name" value="THIOREDOXIN"/>
    <property type="match status" value="1"/>
</dbReference>
<organism evidence="2">
    <name type="scientific">Prymnesium polylepis</name>
    <dbReference type="NCBI Taxonomy" id="72548"/>
    <lineage>
        <taxon>Eukaryota</taxon>
        <taxon>Haptista</taxon>
        <taxon>Haptophyta</taxon>
        <taxon>Prymnesiophyceae</taxon>
        <taxon>Prymnesiales</taxon>
        <taxon>Prymnesiaceae</taxon>
        <taxon>Prymnesium</taxon>
    </lineage>
</organism>
<dbReference type="Gene3D" id="3.40.30.10">
    <property type="entry name" value="Glutaredoxin"/>
    <property type="match status" value="1"/>
</dbReference>
<proteinExistence type="predicted"/>
<accession>A0A7S4I1X1</accession>
<dbReference type="AlphaFoldDB" id="A0A7S4I1X1"/>
<feature type="domain" description="Thioredoxin" evidence="1">
    <location>
        <begin position="9"/>
        <end position="108"/>
    </location>
</feature>
<dbReference type="InterPro" id="IPR013766">
    <property type="entry name" value="Thioredoxin_domain"/>
</dbReference>
<reference evidence="2" key="1">
    <citation type="submission" date="2021-01" db="EMBL/GenBank/DDBJ databases">
        <authorList>
            <person name="Corre E."/>
            <person name="Pelletier E."/>
            <person name="Niang G."/>
            <person name="Scheremetjew M."/>
            <person name="Finn R."/>
            <person name="Kale V."/>
            <person name="Holt S."/>
            <person name="Cochrane G."/>
            <person name="Meng A."/>
            <person name="Brown T."/>
            <person name="Cohen L."/>
        </authorList>
    </citation>
    <scope>NUCLEOTIDE SEQUENCE</scope>
    <source>
        <strain evidence="2">UIO037</strain>
    </source>
</reference>
<dbReference type="EMBL" id="HBKO01016735">
    <property type="protein sequence ID" value="CAE2215729.1"/>
    <property type="molecule type" value="Transcribed_RNA"/>
</dbReference>
<evidence type="ECO:0000313" key="2">
    <source>
        <dbReference type="EMBL" id="CAE2215729.1"/>
    </source>
</evidence>
<dbReference type="Pfam" id="PF00085">
    <property type="entry name" value="Thioredoxin"/>
    <property type="match status" value="1"/>
</dbReference>
<dbReference type="SUPFAM" id="SSF52833">
    <property type="entry name" value="Thioredoxin-like"/>
    <property type="match status" value="1"/>
</dbReference>
<dbReference type="PANTHER" id="PTHR10438:SF468">
    <property type="entry name" value="THIOREDOXIN-1-RELATED"/>
    <property type="match status" value="1"/>
</dbReference>
<dbReference type="InterPro" id="IPR036249">
    <property type="entry name" value="Thioredoxin-like_sf"/>
</dbReference>
<protein>
    <recommendedName>
        <fullName evidence="1">Thioredoxin domain-containing protein</fullName>
    </recommendedName>
</protein>
<gene>
    <name evidence="2" type="ORF">CPOL0286_LOCUS7644</name>
</gene>